<evidence type="ECO:0000259" key="2">
    <source>
        <dbReference type="PROSITE" id="PS50011"/>
    </source>
</evidence>
<dbReference type="InterPro" id="IPR053235">
    <property type="entry name" value="Ser_Thr_kinase"/>
</dbReference>
<feature type="region of interest" description="Disordered" evidence="1">
    <location>
        <begin position="386"/>
        <end position="414"/>
    </location>
</feature>
<dbReference type="PROSITE" id="PS50011">
    <property type="entry name" value="PROTEIN_KINASE_DOM"/>
    <property type="match status" value="1"/>
</dbReference>
<sequence>MEDAAEERRISDEFSNELLIREIFKTGEKQTLYKGLWFPAVVPEGDSGLEELPRASEPKPDPQAGLPVLVKQVFLHRENFNLEELLKQIPIIMGVVHASFVNVHACVQNNSFCKEAILPNIYLLNGMINEGEPLDPYTHFILSTNIPSVYIIESFVDGCDLRQAIRETPGKGMKESEMAAIAFDVLRGLKYLHSGCHVIHRNITTKNLLLDKLQGRIRIAHLENCAELVDLQNGRFEFSGSIGHIAPEIFATGSSDFLAGVTHAYSYSVDVWAFGMCVLEMALGIFSTSNNATFNSCLHKLSTMPCSCQPNLIPENDPFDIKTVIKNDNLVDFLACCFRRDPSKRPECNALLRHPFLVEQRMQSLMERTRAIAGIASRVKQSVVDSATNSALRKPSSSKPLSSINSNEPSTPRTVGYRLSVLSQGAEMESPVPPELQSVLSQVSSNDGRKQEQTVRQLEEIFYSANLSPFTNDGRAKKAEFTFNIPPELKGKLISDEKPSHVSTNSPNTDSFTVLEAVEETLESLVSLHRAIQLITPDVWHAMEVAGVQPYAQEDYYAAVQEASALKATLEHLRDTIQKLSEAHPYFSYTFCHCFTRHFFVTPPAAKGLQTVADCFEYLNRMDRKEEEQKNASDTRANQSLDPAEKKKAKPSFPSMPVVVREGGSSAASRPMGNASSFLYNKWLKDMEKGK</sequence>
<dbReference type="VEuPathDB" id="TriTrypDB:ADEAN_000421900"/>
<feature type="region of interest" description="Disordered" evidence="1">
    <location>
        <begin position="625"/>
        <end position="674"/>
    </location>
</feature>
<feature type="domain" description="Protein kinase" evidence="2">
    <location>
        <begin position="38"/>
        <end position="357"/>
    </location>
</feature>
<dbReference type="Pfam" id="PF00069">
    <property type="entry name" value="Pkinase"/>
    <property type="match status" value="1"/>
</dbReference>
<dbReference type="GO" id="GO:0004674">
    <property type="term" value="F:protein serine/threonine kinase activity"/>
    <property type="evidence" value="ECO:0007669"/>
    <property type="project" value="TreeGrafter"/>
</dbReference>
<gene>
    <name evidence="3" type="ORF">ADEAN_000421900</name>
</gene>
<dbReference type="EMBL" id="LR877151">
    <property type="protein sequence ID" value="CAD2216746.1"/>
    <property type="molecule type" value="Genomic_DNA"/>
</dbReference>
<dbReference type="Gene3D" id="1.10.510.10">
    <property type="entry name" value="Transferase(Phosphotransferase) domain 1"/>
    <property type="match status" value="1"/>
</dbReference>
<keyword evidence="3" id="KW-0418">Kinase</keyword>
<protein>
    <submittedName>
        <fullName evidence="3">Protein tyrosine kinase/Protein kinase domain containing protein, putative</fullName>
    </submittedName>
</protein>
<evidence type="ECO:0000256" key="1">
    <source>
        <dbReference type="SAM" id="MobiDB-lite"/>
    </source>
</evidence>
<dbReference type="AlphaFoldDB" id="A0A7G2CAD9"/>
<dbReference type="GO" id="GO:0005737">
    <property type="term" value="C:cytoplasm"/>
    <property type="evidence" value="ECO:0007669"/>
    <property type="project" value="TreeGrafter"/>
</dbReference>
<dbReference type="InterPro" id="IPR011009">
    <property type="entry name" value="Kinase-like_dom_sf"/>
</dbReference>
<dbReference type="InterPro" id="IPR000719">
    <property type="entry name" value="Prot_kinase_dom"/>
</dbReference>
<proteinExistence type="predicted"/>
<accession>A0A7G2CAD9</accession>
<organism evidence="3 4">
    <name type="scientific">Angomonas deanei</name>
    <dbReference type="NCBI Taxonomy" id="59799"/>
    <lineage>
        <taxon>Eukaryota</taxon>
        <taxon>Discoba</taxon>
        <taxon>Euglenozoa</taxon>
        <taxon>Kinetoplastea</taxon>
        <taxon>Metakinetoplastina</taxon>
        <taxon>Trypanosomatida</taxon>
        <taxon>Trypanosomatidae</taxon>
        <taxon>Strigomonadinae</taxon>
        <taxon>Angomonas</taxon>
    </lineage>
</organism>
<name>A0A7G2CAD9_9TRYP</name>
<keyword evidence="3" id="KW-0808">Transferase</keyword>
<dbReference type="Proteomes" id="UP000515908">
    <property type="component" value="Chromosome 07"/>
</dbReference>
<dbReference type="SUPFAM" id="SSF56112">
    <property type="entry name" value="Protein kinase-like (PK-like)"/>
    <property type="match status" value="1"/>
</dbReference>
<evidence type="ECO:0000313" key="4">
    <source>
        <dbReference type="Proteomes" id="UP000515908"/>
    </source>
</evidence>
<reference evidence="3 4" key="1">
    <citation type="submission" date="2020-08" db="EMBL/GenBank/DDBJ databases">
        <authorList>
            <person name="Newling K."/>
            <person name="Davey J."/>
            <person name="Forrester S."/>
        </authorList>
    </citation>
    <scope>NUCLEOTIDE SEQUENCE [LARGE SCALE GENOMIC DNA]</scope>
    <source>
        <strain evidence="4">Crithidia deanei Carvalho (ATCC PRA-265)</strain>
    </source>
</reference>
<evidence type="ECO:0000313" key="3">
    <source>
        <dbReference type="EMBL" id="CAD2216746.1"/>
    </source>
</evidence>
<dbReference type="PANTHER" id="PTHR24361:SF678">
    <property type="entry name" value="SPORULATION-SPECIFIC PROTEIN 1"/>
    <property type="match status" value="1"/>
</dbReference>
<keyword evidence="4" id="KW-1185">Reference proteome</keyword>
<dbReference type="PANTHER" id="PTHR24361">
    <property type="entry name" value="MITOGEN-ACTIVATED KINASE KINASE KINASE"/>
    <property type="match status" value="1"/>
</dbReference>
<feature type="compositionally biased region" description="Low complexity" evidence="1">
    <location>
        <begin position="390"/>
        <end position="407"/>
    </location>
</feature>
<dbReference type="GO" id="GO:0005524">
    <property type="term" value="F:ATP binding"/>
    <property type="evidence" value="ECO:0007669"/>
    <property type="project" value="InterPro"/>
</dbReference>